<dbReference type="AlphaFoldDB" id="A0A3R9WNS5"/>
<comment type="caution">
    <text evidence="3">The sequence shown here is derived from an EMBL/GenBank/DDBJ whole genome shotgun (WGS) entry which is preliminary data.</text>
</comment>
<evidence type="ECO:0000313" key="3">
    <source>
        <dbReference type="EMBL" id="RSL30313.1"/>
    </source>
</evidence>
<feature type="domain" description="Molybdenum cofactor biosynthesis protein F N-terminal" evidence="1">
    <location>
        <begin position="5"/>
        <end position="113"/>
    </location>
</feature>
<proteinExistence type="predicted"/>
<dbReference type="Proteomes" id="UP000275076">
    <property type="component" value="Unassembled WGS sequence"/>
</dbReference>
<evidence type="ECO:0000259" key="1">
    <source>
        <dbReference type="Pfam" id="PF10703"/>
    </source>
</evidence>
<name>A0A3R9WNS5_9BACI</name>
<accession>A0A3R9WNS5</accession>
<dbReference type="InterPro" id="IPR024724">
    <property type="entry name" value="MoaF_N"/>
</dbReference>
<dbReference type="Pfam" id="PF10703">
    <property type="entry name" value="MoaF"/>
    <property type="match status" value="1"/>
</dbReference>
<dbReference type="EMBL" id="RBVX01000039">
    <property type="protein sequence ID" value="RSL30313.1"/>
    <property type="molecule type" value="Genomic_DNA"/>
</dbReference>
<evidence type="ECO:0000313" key="4">
    <source>
        <dbReference type="Proteomes" id="UP000275076"/>
    </source>
</evidence>
<feature type="domain" description="MoaF C-terminal" evidence="2">
    <location>
        <begin position="155"/>
        <end position="264"/>
    </location>
</feature>
<protein>
    <submittedName>
        <fullName evidence="3">Molybdenum cofactor biosynthesis protein MoaF</fullName>
    </submittedName>
</protein>
<keyword evidence="4" id="KW-1185">Reference proteome</keyword>
<dbReference type="RefSeq" id="WP_125560882.1">
    <property type="nucleotide sequence ID" value="NZ_RBVX01000039.1"/>
</dbReference>
<reference evidence="3 4" key="1">
    <citation type="submission" date="2018-10" db="EMBL/GenBank/DDBJ databases">
        <title>Draft genome sequence of Bacillus salarius IM0101, isolated from a hypersaline soil in Inner Mongolia, China.</title>
        <authorList>
            <person name="Yamprayoonswat W."/>
            <person name="Boonvisut S."/>
            <person name="Jumpathong W."/>
            <person name="Sittihan S."/>
            <person name="Ruangsuj P."/>
            <person name="Wanthongcharoen S."/>
            <person name="Thongpramul N."/>
            <person name="Pimmason S."/>
            <person name="Yu B."/>
            <person name="Yasawong M."/>
        </authorList>
    </citation>
    <scope>NUCLEOTIDE SEQUENCE [LARGE SCALE GENOMIC DNA]</scope>
    <source>
        <strain evidence="3 4">IM0101</strain>
    </source>
</reference>
<dbReference type="Gene3D" id="2.40.128.20">
    <property type="match status" value="1"/>
</dbReference>
<sequence length="265" mass="30289">MESNQEFISVGELSVGFSENIMKPTDNLVGKHLNLYSEEGTEYGVTFVDVETLKWSEYKNGEAKKFICQYTAVMPRNNLYLVDFIVSYGDTFSISLILDIEKNIATKLKADLPASENISVPMLHRAERGESLTSVKAVFEHLSIDQPFTSKTPTHQQTTELIGETIEFDYSHKDKYEHIYLNENRFTWHCLEGSEKGLADTDQCYYYKLADQLYLFVWLEKVIPTVGLVVEDLSALRSYGKIFGYEGFQTGRVSNFPVGSYARIR</sequence>
<evidence type="ECO:0000259" key="2">
    <source>
        <dbReference type="Pfam" id="PF17409"/>
    </source>
</evidence>
<dbReference type="OrthoDB" id="2560583at2"/>
<dbReference type="InterPro" id="IPR035348">
    <property type="entry name" value="MoaF_C"/>
</dbReference>
<dbReference type="InterPro" id="IPR012674">
    <property type="entry name" value="Calycin"/>
</dbReference>
<dbReference type="Pfam" id="PF17409">
    <property type="entry name" value="MoaF_C"/>
    <property type="match status" value="1"/>
</dbReference>
<gene>
    <name evidence="3" type="ORF">D7Z54_26740</name>
</gene>
<organism evidence="3 4">
    <name type="scientific">Salibacterium salarium</name>
    <dbReference type="NCBI Taxonomy" id="284579"/>
    <lineage>
        <taxon>Bacteria</taxon>
        <taxon>Bacillati</taxon>
        <taxon>Bacillota</taxon>
        <taxon>Bacilli</taxon>
        <taxon>Bacillales</taxon>
        <taxon>Bacillaceae</taxon>
    </lineage>
</organism>